<gene>
    <name evidence="3" type="ORF">BSF38_04465</name>
</gene>
<organism evidence="3 4">
    <name type="scientific">Paludisphaera borealis</name>
    <dbReference type="NCBI Taxonomy" id="1387353"/>
    <lineage>
        <taxon>Bacteria</taxon>
        <taxon>Pseudomonadati</taxon>
        <taxon>Planctomycetota</taxon>
        <taxon>Planctomycetia</taxon>
        <taxon>Isosphaerales</taxon>
        <taxon>Isosphaeraceae</taxon>
        <taxon>Paludisphaera</taxon>
    </lineage>
</organism>
<feature type="chain" id="PRO_5012301552" description="Secreted protein" evidence="2">
    <location>
        <begin position="33"/>
        <end position="310"/>
    </location>
</feature>
<dbReference type="Proteomes" id="UP000186309">
    <property type="component" value="Chromosome"/>
</dbReference>
<feature type="region of interest" description="Disordered" evidence="1">
    <location>
        <begin position="45"/>
        <end position="128"/>
    </location>
</feature>
<evidence type="ECO:0000256" key="1">
    <source>
        <dbReference type="SAM" id="MobiDB-lite"/>
    </source>
</evidence>
<feature type="compositionally biased region" description="Low complexity" evidence="1">
    <location>
        <begin position="47"/>
        <end position="71"/>
    </location>
</feature>
<dbReference type="OrthoDB" id="287057at2"/>
<dbReference type="EMBL" id="CP019082">
    <property type="protein sequence ID" value="APW62909.1"/>
    <property type="molecule type" value="Genomic_DNA"/>
</dbReference>
<evidence type="ECO:0000256" key="2">
    <source>
        <dbReference type="SAM" id="SignalP"/>
    </source>
</evidence>
<feature type="compositionally biased region" description="Low complexity" evidence="1">
    <location>
        <begin position="95"/>
        <end position="114"/>
    </location>
</feature>
<reference evidence="4" key="1">
    <citation type="submission" date="2016-12" db="EMBL/GenBank/DDBJ databases">
        <title>Comparative genomics of four Isosphaeraceae planctomycetes: a common pool of plasmids and glycoside hydrolase genes.</title>
        <authorList>
            <person name="Ivanova A."/>
        </authorList>
    </citation>
    <scope>NUCLEOTIDE SEQUENCE [LARGE SCALE GENOMIC DNA]</scope>
    <source>
        <strain evidence="4">PX4</strain>
    </source>
</reference>
<proteinExistence type="predicted"/>
<protein>
    <recommendedName>
        <fullName evidence="5">Secreted protein</fullName>
    </recommendedName>
</protein>
<evidence type="ECO:0000313" key="3">
    <source>
        <dbReference type="EMBL" id="APW62909.1"/>
    </source>
</evidence>
<dbReference type="AlphaFoldDB" id="A0A1U7CVJ5"/>
<feature type="signal peptide" evidence="2">
    <location>
        <begin position="1"/>
        <end position="32"/>
    </location>
</feature>
<dbReference type="STRING" id="1387353.BSF38_04465"/>
<dbReference type="KEGG" id="pbor:BSF38_04465"/>
<evidence type="ECO:0000313" key="4">
    <source>
        <dbReference type="Proteomes" id="UP000186309"/>
    </source>
</evidence>
<evidence type="ECO:0008006" key="5">
    <source>
        <dbReference type="Google" id="ProtNLM"/>
    </source>
</evidence>
<dbReference type="RefSeq" id="WP_145952272.1">
    <property type="nucleotide sequence ID" value="NZ_CP019082.1"/>
</dbReference>
<keyword evidence="4" id="KW-1185">Reference proteome</keyword>
<keyword evidence="2" id="KW-0732">Signal</keyword>
<accession>A0A1U7CVJ5</accession>
<name>A0A1U7CVJ5_9BACT</name>
<sequence length="310" mass="31229">MHAHILRTRGLVLAVPSVLVIAAAVGSTPVHGDDSGILGRFFRLGGSSSSSSSRARSNPAPSAPATPSALPYGGSGNPNAMKGNGGAFIPPASPRAPAATPTTGPITEGPSTPEVTESGVGLPAVAPRPRVSNAATSAEPLLTRMALGRSNDGSQFGMFLQIYADGTVIDSEGVHRLSPSDLKPIADLVNSGELGRLRGHCGNPSSDFIEEVHVIAYERRLGRLAAVPFSYSGNPQGCDHAVKQLHTLVENLQTKLSRQPVATAPAVGAPSLGAAVAAPGPAAIASGAASPALAPTGPVIPLTPIDPHAH</sequence>